<keyword evidence="2" id="KW-1185">Reference proteome</keyword>
<evidence type="ECO:0000313" key="1">
    <source>
        <dbReference type="EMBL" id="KAJ0013256.1"/>
    </source>
</evidence>
<evidence type="ECO:0000313" key="2">
    <source>
        <dbReference type="Proteomes" id="UP001163603"/>
    </source>
</evidence>
<comment type="caution">
    <text evidence="1">The sequence shown here is derived from an EMBL/GenBank/DDBJ whole genome shotgun (WGS) entry which is preliminary data.</text>
</comment>
<dbReference type="Proteomes" id="UP001163603">
    <property type="component" value="Chromosome 13"/>
</dbReference>
<dbReference type="EMBL" id="CM047748">
    <property type="protein sequence ID" value="KAJ0013256.1"/>
    <property type="molecule type" value="Genomic_DNA"/>
</dbReference>
<reference evidence="2" key="1">
    <citation type="journal article" date="2023" name="G3 (Bethesda)">
        <title>Genome assembly and association tests identify interacting loci associated with vigor, precocity, and sex in interspecific pistachio rootstocks.</title>
        <authorList>
            <person name="Palmer W."/>
            <person name="Jacygrad E."/>
            <person name="Sagayaradj S."/>
            <person name="Cavanaugh K."/>
            <person name="Han R."/>
            <person name="Bertier L."/>
            <person name="Beede B."/>
            <person name="Kafkas S."/>
            <person name="Golino D."/>
            <person name="Preece J."/>
            <person name="Michelmore R."/>
        </authorList>
    </citation>
    <scope>NUCLEOTIDE SEQUENCE [LARGE SCALE GENOMIC DNA]</scope>
</reference>
<accession>A0ACC0X9G1</accession>
<name>A0ACC0X9G1_9ROSI</name>
<sequence length="79" mass="8631">MPAFSELKNSESKTPRQLFTSTHAGLLKDGEKWMGSIASQCMLVLTIIATVVFEAAFTVPGGNEDNEGILCSIFLLWHT</sequence>
<protein>
    <submittedName>
        <fullName evidence="1">Uncharacterized protein</fullName>
    </submittedName>
</protein>
<gene>
    <name evidence="1" type="ORF">Pint_21569</name>
</gene>
<organism evidence="1 2">
    <name type="scientific">Pistacia integerrima</name>
    <dbReference type="NCBI Taxonomy" id="434235"/>
    <lineage>
        <taxon>Eukaryota</taxon>
        <taxon>Viridiplantae</taxon>
        <taxon>Streptophyta</taxon>
        <taxon>Embryophyta</taxon>
        <taxon>Tracheophyta</taxon>
        <taxon>Spermatophyta</taxon>
        <taxon>Magnoliopsida</taxon>
        <taxon>eudicotyledons</taxon>
        <taxon>Gunneridae</taxon>
        <taxon>Pentapetalae</taxon>
        <taxon>rosids</taxon>
        <taxon>malvids</taxon>
        <taxon>Sapindales</taxon>
        <taxon>Anacardiaceae</taxon>
        <taxon>Pistacia</taxon>
    </lineage>
</organism>
<proteinExistence type="predicted"/>